<feature type="transmembrane region" description="Helical" evidence="1">
    <location>
        <begin position="23"/>
        <end position="41"/>
    </location>
</feature>
<evidence type="ECO:0000313" key="2">
    <source>
        <dbReference type="EMBL" id="ETO32714.1"/>
    </source>
</evidence>
<proteinExistence type="predicted"/>
<dbReference type="GO" id="GO:0016757">
    <property type="term" value="F:glycosyltransferase activity"/>
    <property type="evidence" value="ECO:0007669"/>
    <property type="project" value="InterPro"/>
</dbReference>
<dbReference type="OrthoDB" id="2015991at2759"/>
<evidence type="ECO:0000313" key="3">
    <source>
        <dbReference type="Proteomes" id="UP000023152"/>
    </source>
</evidence>
<name>X6P3P8_RETFI</name>
<dbReference type="PANTHER" id="PTHR31485:SF7">
    <property type="entry name" value="PEPTIDYL SERINE ALPHA-GALACTOSYLTRANSFERASE"/>
    <property type="match status" value="1"/>
</dbReference>
<keyword evidence="1" id="KW-0812">Transmembrane</keyword>
<sequence length="353" mass="40996">MGPTKHLKSQTEKSKWYEVELNSFNLILMLAIAFILALPLYNMMQKSQTSDVVEMGSEVAEVNIPIDVERDVPQVAMYSKEWKKSIQGTKDDVHIVFTSSCSGYQNWQAENLLYSWARIQHPGRITRVIAGCQTEEDKARANRTAVPNPENRIQFFFVPDYTPSRSKVLLEITFVIIIVVDWVCVDVSYRPFLYFNKPYGMLRWLKEMTKNAQVQEERELYESFVICVDPDMILMRPLLFHLRDVAHAFAKERGMQEQDYDKVWLRKGHPVSQKYGIGPKWTLWGHCPMDRPGCAKVDEKVAWNHYSVGPPYMMHTDDWLTITPQWVEFSPGALEKTTTFHLAEMYSYSIACA</sequence>
<organism evidence="2 3">
    <name type="scientific">Reticulomyxa filosa</name>
    <dbReference type="NCBI Taxonomy" id="46433"/>
    <lineage>
        <taxon>Eukaryota</taxon>
        <taxon>Sar</taxon>
        <taxon>Rhizaria</taxon>
        <taxon>Retaria</taxon>
        <taxon>Foraminifera</taxon>
        <taxon>Monothalamids</taxon>
        <taxon>Reticulomyxidae</taxon>
        <taxon>Reticulomyxa</taxon>
    </lineage>
</organism>
<keyword evidence="3" id="KW-1185">Reference proteome</keyword>
<evidence type="ECO:0000256" key="1">
    <source>
        <dbReference type="SAM" id="Phobius"/>
    </source>
</evidence>
<accession>X6P3P8</accession>
<keyword evidence="1" id="KW-1133">Transmembrane helix</keyword>
<protein>
    <submittedName>
        <fullName evidence="2">Uncharacterized protein</fullName>
    </submittedName>
</protein>
<comment type="caution">
    <text evidence="2">The sequence shown here is derived from an EMBL/GenBank/DDBJ whole genome shotgun (WGS) entry which is preliminary data.</text>
</comment>
<gene>
    <name evidence="2" type="ORF">RFI_04403</name>
</gene>
<dbReference type="Proteomes" id="UP000023152">
    <property type="component" value="Unassembled WGS sequence"/>
</dbReference>
<dbReference type="PANTHER" id="PTHR31485">
    <property type="entry name" value="PEPTIDYL SERINE ALPHA-GALACTOSYLTRANSFERASE"/>
    <property type="match status" value="1"/>
</dbReference>
<dbReference type="AlphaFoldDB" id="X6P3P8"/>
<keyword evidence="1" id="KW-0472">Membrane</keyword>
<dbReference type="InterPro" id="IPR044845">
    <property type="entry name" value="HPAT/SRGT1-like"/>
</dbReference>
<reference evidence="2 3" key="1">
    <citation type="journal article" date="2013" name="Curr. Biol.">
        <title>The Genome of the Foraminiferan Reticulomyxa filosa.</title>
        <authorList>
            <person name="Glockner G."/>
            <person name="Hulsmann N."/>
            <person name="Schleicher M."/>
            <person name="Noegel A.A."/>
            <person name="Eichinger L."/>
            <person name="Gallinger C."/>
            <person name="Pawlowski J."/>
            <person name="Sierra R."/>
            <person name="Euteneuer U."/>
            <person name="Pillet L."/>
            <person name="Moustafa A."/>
            <person name="Platzer M."/>
            <person name="Groth M."/>
            <person name="Szafranski K."/>
            <person name="Schliwa M."/>
        </authorList>
    </citation>
    <scope>NUCLEOTIDE SEQUENCE [LARGE SCALE GENOMIC DNA]</scope>
</reference>
<dbReference type="EMBL" id="ASPP01003990">
    <property type="protein sequence ID" value="ETO32714.1"/>
    <property type="molecule type" value="Genomic_DNA"/>
</dbReference>